<dbReference type="HOGENOM" id="CLU_924417_0_0_1"/>
<gene>
    <name evidence="2" type="ORF">CGGC5_10486</name>
</gene>
<dbReference type="GO" id="GO:0003677">
    <property type="term" value="F:DNA binding"/>
    <property type="evidence" value="ECO:0007669"/>
    <property type="project" value="TreeGrafter"/>
</dbReference>
<organism evidence="2">
    <name type="scientific">Colletotrichum fructicola (strain Nara gc5)</name>
    <name type="common">Anthracnose fungus</name>
    <name type="synonym">Colletotrichum gloeosporioides (strain Nara gc5)</name>
    <dbReference type="NCBI Taxonomy" id="1213859"/>
    <lineage>
        <taxon>Eukaryota</taxon>
        <taxon>Fungi</taxon>
        <taxon>Dikarya</taxon>
        <taxon>Ascomycota</taxon>
        <taxon>Pezizomycotina</taxon>
        <taxon>Sordariomycetes</taxon>
        <taxon>Hypocreomycetidae</taxon>
        <taxon>Glomerellales</taxon>
        <taxon>Glomerellaceae</taxon>
        <taxon>Colletotrichum</taxon>
        <taxon>Colletotrichum gloeosporioides species complex</taxon>
    </lineage>
</organism>
<feature type="region of interest" description="Disordered" evidence="1">
    <location>
        <begin position="85"/>
        <end position="108"/>
    </location>
</feature>
<protein>
    <submittedName>
        <fullName evidence="2">Camp independent regulatory protein</fullName>
    </submittedName>
</protein>
<name>L2FTG8_COLFN</name>
<dbReference type="PANTHER" id="PTHR28027:SF1">
    <property type="entry name" value="CAMP INDEPENDENT REGULATORY PROTEIN (AFU_ORTHOLOGUE AFUA_3G09640)"/>
    <property type="match status" value="1"/>
</dbReference>
<feature type="compositionally biased region" description="Polar residues" evidence="1">
    <location>
        <begin position="85"/>
        <end position="95"/>
    </location>
</feature>
<evidence type="ECO:0000313" key="2">
    <source>
        <dbReference type="EMBL" id="ELA29018.1"/>
    </source>
</evidence>
<dbReference type="InterPro" id="IPR018608">
    <property type="entry name" value="Gti1/Pac2"/>
</dbReference>
<evidence type="ECO:0000256" key="1">
    <source>
        <dbReference type="SAM" id="MobiDB-lite"/>
    </source>
</evidence>
<proteinExistence type="predicted"/>
<dbReference type="EMBL" id="KB020882">
    <property type="protein sequence ID" value="ELA29018.1"/>
    <property type="molecule type" value="Genomic_DNA"/>
</dbReference>
<dbReference type="Pfam" id="PF09729">
    <property type="entry name" value="Gti1_Pac2"/>
    <property type="match status" value="1"/>
</dbReference>
<sequence>MLQPTYEGLARTLEDVTILFEACNKGLLTPLLKRPVKSDYELIRPGHVFVWDPNQVGIQRWRDGMRWGPGRDDGVFTTYQQRVNDNRQPLASGSETLEHGGTEGASRPGMLTRQACYMKMPDGSRMRLVQYYDARFWASNPRPPSEDEELTNLRQKTSLFNISTMEVHKSQRNFHHFPYSSHASPGTTSSILSDKQLLSTTTNISVTHAPVVPLFSENQPKVITEIPIDPLLMADTASQCFSITRDAETDPILPNEEDGVLEYLAPEANFGELTTRGEEFRGSSLHFVDCSSASQPGVIQD</sequence>
<dbReference type="AlphaFoldDB" id="L2FTG8"/>
<accession>L2FTG8</accession>
<dbReference type="PANTHER" id="PTHR28027">
    <property type="entry name" value="TRANSCRIPTIONAL REGULATOR MIT1"/>
    <property type="match status" value="1"/>
</dbReference>
<reference evidence="2" key="1">
    <citation type="submission" date="2012-08" db="EMBL/GenBank/DDBJ databases">
        <title>Genome analysis of Colletotrichum orbiculare and Colletotrichum fructicola.</title>
        <authorList>
            <person name="Gan P.H.P."/>
            <person name="Ikeda K."/>
            <person name="Irieda H."/>
            <person name="Narusaka M."/>
            <person name="O'Connell R.J."/>
            <person name="Narusaka Y."/>
            <person name="Takano Y."/>
            <person name="Kubo Y."/>
            <person name="Shirasu K."/>
        </authorList>
    </citation>
    <scope>NUCLEOTIDE SEQUENCE</scope>
    <source>
        <strain evidence="2">Nara gc5</strain>
    </source>
</reference>